<evidence type="ECO:0000313" key="3">
    <source>
        <dbReference type="Proteomes" id="UP000325517"/>
    </source>
</evidence>
<dbReference type="InterPro" id="IPR006675">
    <property type="entry name" value="HDIG_dom"/>
</dbReference>
<dbReference type="EMBL" id="CP031223">
    <property type="protein sequence ID" value="QFG00583.1"/>
    <property type="molecule type" value="Genomic_DNA"/>
</dbReference>
<evidence type="ECO:0000259" key="1">
    <source>
        <dbReference type="PROSITE" id="PS51832"/>
    </source>
</evidence>
<name>A0A5J6ST14_9BACI</name>
<dbReference type="PROSITE" id="PS51832">
    <property type="entry name" value="HD_GYP"/>
    <property type="match status" value="1"/>
</dbReference>
<dbReference type="CDD" id="cd00077">
    <property type="entry name" value="HDc"/>
    <property type="match status" value="1"/>
</dbReference>
<accession>A0A5J6ST14</accession>
<protein>
    <submittedName>
        <fullName evidence="2">HD-GYP domain-containing protein</fullName>
    </submittedName>
</protein>
<dbReference type="Gene3D" id="1.10.3210.10">
    <property type="entry name" value="Hypothetical protein af1432"/>
    <property type="match status" value="1"/>
</dbReference>
<reference evidence="2 3" key="1">
    <citation type="submission" date="2018-07" db="EMBL/GenBank/DDBJ databases">
        <title>Complete genome sequence of Psychrobacillus sp. PB01, isolated from iceberg, and comparative genome analysis of Psychrobacillus strains.</title>
        <authorList>
            <person name="Lee P.C."/>
        </authorList>
    </citation>
    <scope>NUCLEOTIDE SEQUENCE [LARGE SCALE GENOMIC DNA]</scope>
    <source>
        <strain evidence="2 3">PB01</strain>
    </source>
</reference>
<dbReference type="AlphaFoldDB" id="A0A5J6ST14"/>
<dbReference type="SMART" id="SM00471">
    <property type="entry name" value="HDc"/>
    <property type="match status" value="1"/>
</dbReference>
<sequence>MSKPKNQSYRNYEQNGYPVLRLGYANVILLGRWDGLSNALFSLHNNSTFWVKYDMGDSDEVIESYTLLDGTLEMEYEGMRRIIEIGETIDASKYENIISFYGETEAEILIKMNFEKFEPSFFESKLLQKEADVIEEIDGYTYMHCNRIKDYSLEVWNYLKLPVESLSRLRWGAYFHDIGKRVIPIEILNKPGKLTSEEWEIMKTHTTEGAEIMRNHSVKWLEDSAFIVEQHHERYDGKGYPYGLRGEEITLEASIVSVVDAFDAMTTDRVYKKALSIKEAVKELEKGKGTQFKPVVVDALIDILKNKQFRW</sequence>
<feature type="domain" description="HD-GYP" evidence="1">
    <location>
        <begin position="119"/>
        <end position="311"/>
    </location>
</feature>
<dbReference type="RefSeq" id="WP_151701465.1">
    <property type="nucleotide sequence ID" value="NZ_CP031223.1"/>
</dbReference>
<dbReference type="KEGG" id="psyo:PB01_18300"/>
<dbReference type="NCBIfam" id="TIGR00277">
    <property type="entry name" value="HDIG"/>
    <property type="match status" value="1"/>
</dbReference>
<organism evidence="2 3">
    <name type="scientific">Psychrobacillus glaciei</name>
    <dbReference type="NCBI Taxonomy" id="2283160"/>
    <lineage>
        <taxon>Bacteria</taxon>
        <taxon>Bacillati</taxon>
        <taxon>Bacillota</taxon>
        <taxon>Bacilli</taxon>
        <taxon>Bacillales</taxon>
        <taxon>Bacillaceae</taxon>
        <taxon>Psychrobacillus</taxon>
    </lineage>
</organism>
<dbReference type="Pfam" id="PF13487">
    <property type="entry name" value="HD_5"/>
    <property type="match status" value="1"/>
</dbReference>
<proteinExistence type="predicted"/>
<dbReference type="InterPro" id="IPR037522">
    <property type="entry name" value="HD_GYP_dom"/>
</dbReference>
<dbReference type="InterPro" id="IPR003607">
    <property type="entry name" value="HD/PDEase_dom"/>
</dbReference>
<keyword evidence="3" id="KW-1185">Reference proteome</keyword>
<dbReference type="OrthoDB" id="9759601at2"/>
<dbReference type="SUPFAM" id="SSF109604">
    <property type="entry name" value="HD-domain/PDEase-like"/>
    <property type="match status" value="1"/>
</dbReference>
<evidence type="ECO:0000313" key="2">
    <source>
        <dbReference type="EMBL" id="QFG00583.1"/>
    </source>
</evidence>
<gene>
    <name evidence="2" type="ORF">PB01_18300</name>
</gene>
<dbReference type="Proteomes" id="UP000325517">
    <property type="component" value="Chromosome"/>
</dbReference>
<dbReference type="PANTHER" id="PTHR43155">
    <property type="entry name" value="CYCLIC DI-GMP PHOSPHODIESTERASE PA4108-RELATED"/>
    <property type="match status" value="1"/>
</dbReference>